<feature type="compositionally biased region" description="Acidic residues" evidence="5">
    <location>
        <begin position="925"/>
        <end position="936"/>
    </location>
</feature>
<dbReference type="InterPro" id="IPR044998">
    <property type="entry name" value="Timeless"/>
</dbReference>
<feature type="compositionally biased region" description="Polar residues" evidence="5">
    <location>
        <begin position="306"/>
        <end position="317"/>
    </location>
</feature>
<evidence type="ECO:0000313" key="8">
    <source>
        <dbReference type="EMBL" id="KAK0499014.1"/>
    </source>
</evidence>
<comment type="subcellular location">
    <subcellularLocation>
        <location evidence="1">Nucleus</location>
    </subcellularLocation>
</comment>
<gene>
    <name evidence="8" type="ORF">EDD18DRAFT_58910</name>
</gene>
<proteinExistence type="predicted"/>
<keyword evidence="9" id="KW-1185">Reference proteome</keyword>
<dbReference type="AlphaFoldDB" id="A0AA39QAZ7"/>
<dbReference type="GO" id="GO:0031298">
    <property type="term" value="C:replication fork protection complex"/>
    <property type="evidence" value="ECO:0007669"/>
    <property type="project" value="TreeGrafter"/>
</dbReference>
<dbReference type="GO" id="GO:0000076">
    <property type="term" value="P:DNA replication checkpoint signaling"/>
    <property type="evidence" value="ECO:0007669"/>
    <property type="project" value="TreeGrafter"/>
</dbReference>
<dbReference type="PANTHER" id="PTHR22940:SF4">
    <property type="entry name" value="PROTEIN TIMELESS HOMOLOG"/>
    <property type="match status" value="1"/>
</dbReference>
<keyword evidence="4" id="KW-0131">Cell cycle</keyword>
<dbReference type="PANTHER" id="PTHR22940">
    <property type="entry name" value="TIMEOUT/TIMELESS-2"/>
    <property type="match status" value="1"/>
</dbReference>
<feature type="compositionally biased region" description="Basic residues" evidence="5">
    <location>
        <begin position="293"/>
        <end position="305"/>
    </location>
</feature>
<keyword evidence="3" id="KW-0539">Nucleus</keyword>
<feature type="domain" description="Timeless N-terminal" evidence="7">
    <location>
        <begin position="44"/>
        <end position="312"/>
    </location>
</feature>
<organism evidence="8 9">
    <name type="scientific">Armillaria luteobubalina</name>
    <dbReference type="NCBI Taxonomy" id="153913"/>
    <lineage>
        <taxon>Eukaryota</taxon>
        <taxon>Fungi</taxon>
        <taxon>Dikarya</taxon>
        <taxon>Basidiomycota</taxon>
        <taxon>Agaricomycotina</taxon>
        <taxon>Agaricomycetes</taxon>
        <taxon>Agaricomycetidae</taxon>
        <taxon>Agaricales</taxon>
        <taxon>Marasmiineae</taxon>
        <taxon>Physalacriaceae</taxon>
        <taxon>Armillaria</taxon>
    </lineage>
</organism>
<dbReference type="GO" id="GO:0006281">
    <property type="term" value="P:DNA repair"/>
    <property type="evidence" value="ECO:0007669"/>
    <property type="project" value="TreeGrafter"/>
</dbReference>
<dbReference type="InterPro" id="IPR006906">
    <property type="entry name" value="Timeless_N"/>
</dbReference>
<accession>A0AA39QAZ7</accession>
<evidence type="ECO:0000256" key="4">
    <source>
        <dbReference type="ARBA" id="ARBA00023306"/>
    </source>
</evidence>
<evidence type="ECO:0000256" key="1">
    <source>
        <dbReference type="ARBA" id="ARBA00004123"/>
    </source>
</evidence>
<dbReference type="Pfam" id="PF04821">
    <property type="entry name" value="TIMELESS"/>
    <property type="match status" value="1"/>
</dbReference>
<evidence type="ECO:0000313" key="9">
    <source>
        <dbReference type="Proteomes" id="UP001175228"/>
    </source>
</evidence>
<name>A0AA39QAZ7_9AGAR</name>
<keyword evidence="6" id="KW-1133">Transmembrane helix</keyword>
<evidence type="ECO:0000259" key="7">
    <source>
        <dbReference type="Pfam" id="PF04821"/>
    </source>
</evidence>
<dbReference type="Proteomes" id="UP001175228">
    <property type="component" value="Unassembled WGS sequence"/>
</dbReference>
<protein>
    <submittedName>
        <fullName evidence="8">Timeless protein-domain-containing protein</fullName>
    </submittedName>
</protein>
<feature type="region of interest" description="Disordered" evidence="5">
    <location>
        <begin position="977"/>
        <end position="1075"/>
    </location>
</feature>
<keyword evidence="2" id="KW-0236">DNA replication inhibitor</keyword>
<feature type="region of interest" description="Disordered" evidence="5">
    <location>
        <begin position="289"/>
        <end position="338"/>
    </location>
</feature>
<dbReference type="EMBL" id="JAUEPU010000010">
    <property type="protein sequence ID" value="KAK0499014.1"/>
    <property type="molecule type" value="Genomic_DNA"/>
</dbReference>
<keyword evidence="6" id="KW-0472">Membrane</keyword>
<comment type="caution">
    <text evidence="8">The sequence shown here is derived from an EMBL/GenBank/DDBJ whole genome shotgun (WGS) entry which is preliminary data.</text>
</comment>
<evidence type="ECO:0000256" key="6">
    <source>
        <dbReference type="SAM" id="Phobius"/>
    </source>
</evidence>
<feature type="transmembrane region" description="Helical" evidence="6">
    <location>
        <begin position="1114"/>
        <end position="1139"/>
    </location>
</feature>
<reference evidence="8" key="1">
    <citation type="submission" date="2023-06" db="EMBL/GenBank/DDBJ databases">
        <authorList>
            <consortium name="Lawrence Berkeley National Laboratory"/>
            <person name="Ahrendt S."/>
            <person name="Sahu N."/>
            <person name="Indic B."/>
            <person name="Wong-Bajracharya J."/>
            <person name="Merenyi Z."/>
            <person name="Ke H.-M."/>
            <person name="Monk M."/>
            <person name="Kocsube S."/>
            <person name="Drula E."/>
            <person name="Lipzen A."/>
            <person name="Balint B."/>
            <person name="Henrissat B."/>
            <person name="Andreopoulos B."/>
            <person name="Martin F.M."/>
            <person name="Harder C.B."/>
            <person name="Rigling D."/>
            <person name="Ford K.L."/>
            <person name="Foster G.D."/>
            <person name="Pangilinan J."/>
            <person name="Papanicolaou A."/>
            <person name="Barry K."/>
            <person name="LaButti K."/>
            <person name="Viragh M."/>
            <person name="Koriabine M."/>
            <person name="Yan M."/>
            <person name="Riley R."/>
            <person name="Champramary S."/>
            <person name="Plett K.L."/>
            <person name="Tsai I.J."/>
            <person name="Slot J."/>
            <person name="Sipos G."/>
            <person name="Plett J."/>
            <person name="Nagy L.G."/>
            <person name="Grigoriev I.V."/>
        </authorList>
    </citation>
    <scope>NUCLEOTIDE SEQUENCE</scope>
    <source>
        <strain evidence="8">HWK02</strain>
    </source>
</reference>
<dbReference type="GO" id="GO:0043111">
    <property type="term" value="P:replication fork arrest"/>
    <property type="evidence" value="ECO:0007669"/>
    <property type="project" value="TreeGrafter"/>
</dbReference>
<feature type="compositionally biased region" description="Basic residues" evidence="5">
    <location>
        <begin position="1001"/>
        <end position="1020"/>
    </location>
</feature>
<evidence type="ECO:0000256" key="2">
    <source>
        <dbReference type="ARBA" id="ARBA00022880"/>
    </source>
</evidence>
<evidence type="ECO:0000256" key="5">
    <source>
        <dbReference type="SAM" id="MobiDB-lite"/>
    </source>
</evidence>
<feature type="compositionally biased region" description="Basic and acidic residues" evidence="5">
    <location>
        <begin position="1036"/>
        <end position="1059"/>
    </location>
</feature>
<dbReference type="GO" id="GO:0003677">
    <property type="term" value="F:DNA binding"/>
    <property type="evidence" value="ECO:0007669"/>
    <property type="project" value="TreeGrafter"/>
</dbReference>
<keyword evidence="6" id="KW-0812">Transmembrane</keyword>
<sequence length="1141" mass="130843">MDDDDDRSTLEQDVEEEEPLTRHDILGPVVKRVVDALGGYEGDVYRLGDETYGCLKDLKRLWRKDDTDDERTVARLFWESRVLMNDIIPILLETAGKGLIEDKRAIACADLLTAMTWPIDMAEELKELDDELDKGTDYTQLLQSHLHYKAALLKPGVMQALFGILLPPLAKHYKERTPRDGQIVHVVLYLFRNLAFIKDLPINMHLSSDQAEFSGLQTKLIRVMSETHTFELLLTVASNTNNDPLFNTWNTLVLEIFYLLLRGTKPTSLTLDPAKQPQDNLRRLLATEDRRKKEISRKASSRHSRFGTTIAVSLNPNKKSKPAEDAGNEADVESSKSQPFVLHRQQAIKESTGTIWDMKKKQTKKRDKVVDELSRTDNLSSEARIILRQFAVNFLDGCFNSFLSTLIKDIRSERAKITDKDNLRLLYVTKWFLEFFLTMRAKEKDKGGWGFDLVAEVTERTWIVWVLKRMRKANEEKPKLWTELQAGIECLTQLLLLIDTMASSDITDPVLNEAADILQQQLIYNGEVLDIAFESLRTYKEGTQSLAYLDSSVYLGYSLLRMLERWGKQKSGEMYVRKKKTKGKSKGGVPDVEDEEVEEEQVIHETMFTFEAFEMKFAHTDINHTLLTYLARYKDFSSPEHMRRVVNLLHRQAVRAKAEGLFFKVSTLDLFKTILADQRSFPREQPYKDLINLINFILRRFFKALEGYPFLAIEAFFPKNRGHWKVFSSYEPEISTAKERARDEDAKIPADIHVKKGHSWSEEVGITVAVLIDAGQGDLVDWTKEILMTVIAQREKIIEETDIKDDDTDDEDQRPAVKLDTPSSEALAKMQDYRIPCTKDEHANAVTKNPQLKLLFRLCKFYIENEDADELEWYIPAAISPVELRRTLTIINQFLESPIDLNGKNASQLLAKTRRRRRRTRVQESDQEDEEASDDEDPRRRKKSERKKEEEQYKSAQFIEDSDEEYGNMEAFLAQEKARREKAAGKPAALTEGGSATMKSHGTKKRRKKAGDKGDKKRRKGETDNTAVVVLSDEVNSDHDTDIEVEEGGHSAGADERAQPPHTLPRPKPIYKSRTSDITPLSSAVQEVEDHQTVSKRPVHEPVSPSSLPVRRKGWLIVSGRGRVIIVTLFCILCTYYFVLS</sequence>
<feature type="region of interest" description="Disordered" evidence="5">
    <location>
        <begin position="911"/>
        <end position="962"/>
    </location>
</feature>
<evidence type="ECO:0000256" key="3">
    <source>
        <dbReference type="ARBA" id="ARBA00023242"/>
    </source>
</evidence>